<dbReference type="PROSITE" id="PS00194">
    <property type="entry name" value="THIOREDOXIN_1"/>
    <property type="match status" value="1"/>
</dbReference>
<organism evidence="3 4">
    <name type="scientific">Rhabdobacter roseus</name>
    <dbReference type="NCBI Taxonomy" id="1655419"/>
    <lineage>
        <taxon>Bacteria</taxon>
        <taxon>Pseudomonadati</taxon>
        <taxon>Bacteroidota</taxon>
        <taxon>Cytophagia</taxon>
        <taxon>Cytophagales</taxon>
        <taxon>Cytophagaceae</taxon>
        <taxon>Rhabdobacter</taxon>
    </lineage>
</organism>
<comment type="caution">
    <text evidence="3">The sequence shown here is derived from an EMBL/GenBank/DDBJ whole genome shotgun (WGS) entry which is preliminary data.</text>
</comment>
<dbReference type="Gene3D" id="3.40.30.10">
    <property type="entry name" value="Glutaredoxin"/>
    <property type="match status" value="1"/>
</dbReference>
<dbReference type="SUPFAM" id="SSF52833">
    <property type="entry name" value="Thioredoxin-like"/>
    <property type="match status" value="1"/>
</dbReference>
<evidence type="ECO:0000259" key="2">
    <source>
        <dbReference type="Pfam" id="PF03190"/>
    </source>
</evidence>
<dbReference type="InterPro" id="IPR017937">
    <property type="entry name" value="Thioredoxin_CS"/>
</dbReference>
<keyword evidence="4" id="KW-1185">Reference proteome</keyword>
<proteinExistence type="predicted"/>
<evidence type="ECO:0000256" key="1">
    <source>
        <dbReference type="ARBA" id="ARBA00023284"/>
    </source>
</evidence>
<gene>
    <name evidence="3" type="ORF">HNQ92_000396</name>
</gene>
<sequence length="187" mass="21761">MIRLLTGAILAVCLIALLMALRAETASPRPKPGKIEWLTMEQAYALHQHEPRKWLIDIYTDWCGWCKVMDRETYTDARVVEYVGQKYYAVKFNAEQRDAVQVGEQRFEFVPQGNGGVHQLALSLTNNRPSYPTTVFLDEKMEMIQPLPGYLKAKEFHEIITFFGDNYHQKEQFDQYKTGTYPKLFSK</sequence>
<dbReference type="Pfam" id="PF03190">
    <property type="entry name" value="Thioredox_DsbH"/>
    <property type="match status" value="1"/>
</dbReference>
<evidence type="ECO:0000313" key="4">
    <source>
        <dbReference type="Proteomes" id="UP000557307"/>
    </source>
</evidence>
<dbReference type="AlphaFoldDB" id="A0A840TH38"/>
<dbReference type="Proteomes" id="UP000557307">
    <property type="component" value="Unassembled WGS sequence"/>
</dbReference>
<accession>A0A840TH38</accession>
<reference evidence="3 4" key="1">
    <citation type="submission" date="2020-08" db="EMBL/GenBank/DDBJ databases">
        <title>Genomic Encyclopedia of Type Strains, Phase IV (KMG-IV): sequencing the most valuable type-strain genomes for metagenomic binning, comparative biology and taxonomic classification.</title>
        <authorList>
            <person name="Goeker M."/>
        </authorList>
    </citation>
    <scope>NUCLEOTIDE SEQUENCE [LARGE SCALE GENOMIC DNA]</scope>
    <source>
        <strain evidence="3 4">DSM 105074</strain>
    </source>
</reference>
<name>A0A840TH38_9BACT</name>
<keyword evidence="1" id="KW-0676">Redox-active center</keyword>
<dbReference type="InterPro" id="IPR004879">
    <property type="entry name" value="Ssp411-like_TRX"/>
</dbReference>
<feature type="domain" description="Spermatogenesis-associated protein 20-like TRX" evidence="2">
    <location>
        <begin position="35"/>
        <end position="141"/>
    </location>
</feature>
<evidence type="ECO:0000313" key="3">
    <source>
        <dbReference type="EMBL" id="MBB5282275.1"/>
    </source>
</evidence>
<dbReference type="EMBL" id="JACHGF010000001">
    <property type="protein sequence ID" value="MBB5282275.1"/>
    <property type="molecule type" value="Genomic_DNA"/>
</dbReference>
<dbReference type="InterPro" id="IPR036249">
    <property type="entry name" value="Thioredoxin-like_sf"/>
</dbReference>
<protein>
    <submittedName>
        <fullName evidence="3">Thioredoxin-related protein</fullName>
    </submittedName>
</protein>
<dbReference type="RefSeq" id="WP_184170109.1">
    <property type="nucleotide sequence ID" value="NZ_JACHGF010000001.1"/>
</dbReference>